<comment type="caution">
    <text evidence="2">The sequence shown here is derived from an EMBL/GenBank/DDBJ whole genome shotgun (WGS) entry which is preliminary data.</text>
</comment>
<dbReference type="InterPro" id="IPR036388">
    <property type="entry name" value="WH-like_DNA-bd_sf"/>
</dbReference>
<dbReference type="InterPro" id="IPR027417">
    <property type="entry name" value="P-loop_NTPase"/>
</dbReference>
<dbReference type="InterPro" id="IPR051677">
    <property type="entry name" value="AfsR-DnrI-RedD_regulator"/>
</dbReference>
<dbReference type="GO" id="GO:0003677">
    <property type="term" value="F:DNA binding"/>
    <property type="evidence" value="ECO:0007669"/>
    <property type="project" value="TreeGrafter"/>
</dbReference>
<dbReference type="SMART" id="SM00028">
    <property type="entry name" value="TPR"/>
    <property type="match status" value="3"/>
</dbReference>
<dbReference type="EMBL" id="LOCK01000002">
    <property type="protein sequence ID" value="KTE93326.1"/>
    <property type="molecule type" value="Genomic_DNA"/>
</dbReference>
<dbReference type="InterPro" id="IPR059106">
    <property type="entry name" value="WHD_MalT"/>
</dbReference>
<feature type="domain" description="MalT-like winged helix" evidence="1">
    <location>
        <begin position="239"/>
        <end position="310"/>
    </location>
</feature>
<evidence type="ECO:0000259" key="1">
    <source>
        <dbReference type="Pfam" id="PF25873"/>
    </source>
</evidence>
<dbReference type="PANTHER" id="PTHR35807:SF1">
    <property type="entry name" value="TRANSCRIPTIONAL REGULATOR REDD"/>
    <property type="match status" value="1"/>
</dbReference>
<organism evidence="2 3">
    <name type="scientific">Desulfitobacterium hafniense</name>
    <name type="common">Desulfitobacterium frappieri</name>
    <dbReference type="NCBI Taxonomy" id="49338"/>
    <lineage>
        <taxon>Bacteria</taxon>
        <taxon>Bacillati</taxon>
        <taxon>Bacillota</taxon>
        <taxon>Clostridia</taxon>
        <taxon>Eubacteriales</taxon>
        <taxon>Desulfitobacteriaceae</taxon>
        <taxon>Desulfitobacterium</taxon>
    </lineage>
</organism>
<dbReference type="Gene3D" id="1.10.10.10">
    <property type="entry name" value="Winged helix-like DNA-binding domain superfamily/Winged helix DNA-binding domain"/>
    <property type="match status" value="1"/>
</dbReference>
<evidence type="ECO:0000313" key="3">
    <source>
        <dbReference type="Proteomes" id="UP000054623"/>
    </source>
</evidence>
<dbReference type="RefSeq" id="WP_058490729.1">
    <property type="nucleotide sequence ID" value="NZ_LOCK01000002.1"/>
</dbReference>
<dbReference type="InterPro" id="IPR011990">
    <property type="entry name" value="TPR-like_helical_dom_sf"/>
</dbReference>
<dbReference type="SUPFAM" id="SSF52540">
    <property type="entry name" value="P-loop containing nucleoside triphosphate hydrolases"/>
    <property type="match status" value="1"/>
</dbReference>
<evidence type="ECO:0000313" key="2">
    <source>
        <dbReference type="EMBL" id="KTE93326.1"/>
    </source>
</evidence>
<sequence>MRLRNIRPKATEALLQRPRLLDKIALPGTQLTYIHADAGYGKTTLLLQYAKGRDDVVWMALDGKDREPIFFLQHLESSLKEKLIQFEFHATDYIPFAGSDTFAAVVLSALLKAIGSSVLTIIFDDVHVITHHQLTDLLTEWVKSSPPNLTLIMASRHELWSSLFRLKIAGEVVELTKRDLCFSQEEAERLWGFFDEAAYSATEGWTLAIQSYRLAAEGNKEFSLARLDADRDVSRYLFNEIFMGITEETRDFLKATSRLPELEVQGCNYLLNIKHSQKILEELMHRNLFILRTSTTSYRYHTLFRNFLQQNDEGRGWEILHKAKDSCYGSGDYGRAAEYALLVEDEKIVHACLSAMAGEFFTKGSSRNLKRYFDFLEARHVELTPRVQLVKGIYLSDGGDFYQAEKYLKVVMPQLKSDEQDLYILAMTHLARVKRNRASFPESTACLDSLLPLLEGAPMAAWYGVVIEKIHNLTLTSQLTEALALTIAMMNKCLVNGDLRIKGWFERYLTVVYFYKGDYKNCLQAYEKSLAIPQEEQDQLMRHGVGVYAAKAYQIAGQEDKARPLLDAELYRMRQLGLHEEFSINYLLYAETLNTAEQLNYYLGKAADFSAADRYLNMAEDYALLNRSTREHWLFVKIWKDCAEIFKQPEKAEEITAGILTLIQDTTPFFQTVAYGRMANALQVHQKNREQSIEYYRKSIAIGEEIGCYAYATLAYGKLASIYLEEGDEEQARSYTQRFLELSCQYDHRYYIRFKPLFADVLKQAAEAGIMPDYTRELLDYGGYASVRVYINTLGTFYIAPAHERKSPIKIRTQKARELLAYLLEHREGVSKERIFDDLWWDSEANVTSLFHTRRGEIKRAFESAGAGNPILYERGVYRLEMAEISCDLDALRQAAADFARQPSFINAQKVVEHYTGRYLGDLEALWAESTRLRLEELFLSAAVVLQEGYAKSGDKSKARELTRRCAQMGH</sequence>
<reference evidence="2 3" key="1">
    <citation type="submission" date="2015-12" db="EMBL/GenBank/DDBJ databases">
        <title>Draft Genome Sequence of Desulfitobacterium hafniense Strain DH, a Sulfate-reducing Bacterium Isolated from Paddy Soils.</title>
        <authorList>
            <person name="Bao P."/>
            <person name="Zhang X."/>
            <person name="Li G."/>
        </authorList>
    </citation>
    <scope>NUCLEOTIDE SEQUENCE [LARGE SCALE GENOMIC DNA]</scope>
    <source>
        <strain evidence="2 3">DH</strain>
    </source>
</reference>
<dbReference type="Proteomes" id="UP000054623">
    <property type="component" value="Unassembled WGS sequence"/>
</dbReference>
<dbReference type="GO" id="GO:0006355">
    <property type="term" value="P:regulation of DNA-templated transcription"/>
    <property type="evidence" value="ECO:0007669"/>
    <property type="project" value="TreeGrafter"/>
</dbReference>
<dbReference type="Pfam" id="PF25873">
    <property type="entry name" value="WHD_MalT"/>
    <property type="match status" value="1"/>
</dbReference>
<dbReference type="OrthoDB" id="1137593at2"/>
<dbReference type="SUPFAM" id="SSF48452">
    <property type="entry name" value="TPR-like"/>
    <property type="match status" value="1"/>
</dbReference>
<name>A0A0W1JPW7_DESHA</name>
<gene>
    <name evidence="2" type="ORF">AT727_15050</name>
</gene>
<proteinExistence type="predicted"/>
<dbReference type="InterPro" id="IPR019734">
    <property type="entry name" value="TPR_rpt"/>
</dbReference>
<dbReference type="Gene3D" id="1.25.40.10">
    <property type="entry name" value="Tetratricopeptide repeat domain"/>
    <property type="match status" value="1"/>
</dbReference>
<dbReference type="AlphaFoldDB" id="A0A0W1JPW7"/>
<dbReference type="PANTHER" id="PTHR35807">
    <property type="entry name" value="TRANSCRIPTIONAL REGULATOR REDD-RELATED"/>
    <property type="match status" value="1"/>
</dbReference>
<accession>A0A0W1JPW7</accession>
<protein>
    <recommendedName>
        <fullName evidence="1">MalT-like winged helix domain-containing protein</fullName>
    </recommendedName>
</protein>